<dbReference type="EMBL" id="CP116968">
    <property type="protein sequence ID" value="WNM62232.1"/>
    <property type="molecule type" value="Genomic_DNA"/>
</dbReference>
<sequence length="50" mass="5452">MTRVFEPGPADEEYRCGFIGTKDFQTAWDHGPGIVQPEVVVAGGAEIMEL</sequence>
<evidence type="ECO:0000313" key="1">
    <source>
        <dbReference type="EMBL" id="WNM62232.1"/>
    </source>
</evidence>
<accession>A0AA96JVW8</accession>
<reference evidence="1 2" key="1">
    <citation type="submission" date="2023-01" db="EMBL/GenBank/DDBJ databases">
        <title>Cultivation and genomic characterization of new, ubiquitous marine nitrite-oxidizing bacteria from the Nitrospirales.</title>
        <authorList>
            <person name="Mueller A.J."/>
            <person name="Daebeler A."/>
            <person name="Herbold C.W."/>
            <person name="Kirkegaard R.H."/>
            <person name="Daims H."/>
        </authorList>
    </citation>
    <scope>NUCLEOTIDE SEQUENCE [LARGE SCALE GENOMIC DNA]</scope>
    <source>
        <strain evidence="1 2">DK</strain>
    </source>
</reference>
<dbReference type="RefSeq" id="WP_312745417.1">
    <property type="nucleotide sequence ID" value="NZ_CP116968.1"/>
</dbReference>
<proteinExistence type="predicted"/>
<gene>
    <name evidence="1" type="ORF">PQG83_00370</name>
</gene>
<organism evidence="1 2">
    <name type="scientific">Candidatus Nitrospira neomarina</name>
    <dbReference type="NCBI Taxonomy" id="3020899"/>
    <lineage>
        <taxon>Bacteria</taxon>
        <taxon>Pseudomonadati</taxon>
        <taxon>Nitrospirota</taxon>
        <taxon>Nitrospiria</taxon>
        <taxon>Nitrospirales</taxon>
        <taxon>Nitrospiraceae</taxon>
        <taxon>Nitrospira</taxon>
    </lineage>
</organism>
<protein>
    <submittedName>
        <fullName evidence="1">Uncharacterized protein</fullName>
    </submittedName>
</protein>
<evidence type="ECO:0000313" key="2">
    <source>
        <dbReference type="Proteomes" id="UP001302494"/>
    </source>
</evidence>
<dbReference type="KEGG" id="nneo:PQG83_00370"/>
<dbReference type="AlphaFoldDB" id="A0AA96JVW8"/>
<name>A0AA96JVW8_9BACT</name>
<keyword evidence="2" id="KW-1185">Reference proteome</keyword>
<dbReference type="Proteomes" id="UP001302494">
    <property type="component" value="Chromosome"/>
</dbReference>